<dbReference type="EMBL" id="JACONW010000058">
    <property type="protein sequence ID" value="MBC3950840.1"/>
    <property type="molecule type" value="Genomic_DNA"/>
</dbReference>
<reference evidence="2 3" key="1">
    <citation type="submission" date="2020-08" db="EMBL/GenBank/DDBJ databases">
        <title>Putative novel bacterial strains isolated from necrotic wheat leaf tissues caused by Xanthomonas translucens.</title>
        <authorList>
            <person name="Tambong J.T."/>
        </authorList>
    </citation>
    <scope>NUCLEOTIDE SEQUENCE [LARGE SCALE GENOMIC DNA]</scope>
    <source>
        <strain evidence="2 3">DOAB 1069</strain>
    </source>
</reference>
<accession>A0ABR7B1J4</accession>
<dbReference type="Proteomes" id="UP000651852">
    <property type="component" value="Unassembled WGS sequence"/>
</dbReference>
<dbReference type="Pfam" id="PF19921">
    <property type="entry name" value="bpX5"/>
    <property type="match status" value="1"/>
</dbReference>
<protein>
    <recommendedName>
        <fullName evidence="1">MoxR-vWA-beta-propeller ternary system domain-containing protein</fullName>
    </recommendedName>
</protein>
<dbReference type="RefSeq" id="WP_187521774.1">
    <property type="nucleotide sequence ID" value="NZ_JACONW010000058.1"/>
</dbReference>
<name>A0ABR7B1J4_9PSED</name>
<sequence>MSGYAKTWSWRPRLTPAEPRAAVAWGEAARRLHARLSLMPTEQAERLQVTANRDVMVVSGAVGELPWVDGVEYAAMDERAPGLWLPTSWEPDVPIDLLGQALSSSFSRSPLLLWREPSAVVPLDRQLPVTSQHLLIIQDYWAQR</sequence>
<evidence type="ECO:0000259" key="1">
    <source>
        <dbReference type="Pfam" id="PF19921"/>
    </source>
</evidence>
<evidence type="ECO:0000313" key="2">
    <source>
        <dbReference type="EMBL" id="MBC3950840.1"/>
    </source>
</evidence>
<keyword evidence="3" id="KW-1185">Reference proteome</keyword>
<proteinExistence type="predicted"/>
<comment type="caution">
    <text evidence="2">The sequence shown here is derived from an EMBL/GenBank/DDBJ whole genome shotgun (WGS) entry which is preliminary data.</text>
</comment>
<gene>
    <name evidence="2" type="ORF">H8S59_13835</name>
</gene>
<dbReference type="InterPro" id="IPR045548">
    <property type="entry name" value="bpX5"/>
</dbReference>
<organism evidence="2 3">
    <name type="scientific">Pseudomonas folii</name>
    <dbReference type="NCBI Taxonomy" id="2762593"/>
    <lineage>
        <taxon>Bacteria</taxon>
        <taxon>Pseudomonadati</taxon>
        <taxon>Pseudomonadota</taxon>
        <taxon>Gammaproteobacteria</taxon>
        <taxon>Pseudomonadales</taxon>
        <taxon>Pseudomonadaceae</taxon>
        <taxon>Pseudomonas</taxon>
    </lineage>
</organism>
<feature type="domain" description="MoxR-vWA-beta-propeller ternary system" evidence="1">
    <location>
        <begin position="8"/>
        <end position="139"/>
    </location>
</feature>
<evidence type="ECO:0000313" key="3">
    <source>
        <dbReference type="Proteomes" id="UP000651852"/>
    </source>
</evidence>